<dbReference type="STRING" id="133381.A0A2T9ZLE8"/>
<evidence type="ECO:0000313" key="2">
    <source>
        <dbReference type="EMBL" id="PVV05380.1"/>
    </source>
</evidence>
<dbReference type="AlphaFoldDB" id="A0A2T9ZLE8"/>
<sequence>MPNNKKKSLKKIKNIANAHPYSRKAHQLQRATNRADKISAQHKQAERSKYHLVTQKYLWFREQAKRLVQTNIEQHQPQQEKEIDEIQLDISNSTSTSLPKFIQRENLISLTKKYLSRNDKLIASILANKRPNRPLSAKDELFISSVNTEKREASSSGIRVPDLSSKSTLDALFAWNGDHNAIDHIKSITLKIQS</sequence>
<dbReference type="GO" id="GO:0005634">
    <property type="term" value="C:nucleus"/>
    <property type="evidence" value="ECO:0007669"/>
    <property type="project" value="TreeGrafter"/>
</dbReference>
<dbReference type="InterPro" id="IPR038356">
    <property type="entry name" value="Tma16_sf"/>
</dbReference>
<dbReference type="InterPro" id="IPR021346">
    <property type="entry name" value="Tma16"/>
</dbReference>
<protein>
    <recommendedName>
        <fullName evidence="5">Translation machinery-associated protein 16</fullName>
    </recommendedName>
</protein>
<evidence type="ECO:0000313" key="4">
    <source>
        <dbReference type="Proteomes" id="UP000245609"/>
    </source>
</evidence>
<accession>A0A2T9ZLE8</accession>
<dbReference type="Proteomes" id="UP000245609">
    <property type="component" value="Unassembled WGS sequence"/>
</dbReference>
<reference evidence="2 4" key="1">
    <citation type="journal article" date="2018" name="MBio">
        <title>Comparative Genomics Reveals the Core Gene Toolbox for the Fungus-Insect Symbiosis.</title>
        <authorList>
            <person name="Wang Y."/>
            <person name="Stata M."/>
            <person name="Wang W."/>
            <person name="Stajich J.E."/>
            <person name="White M.M."/>
            <person name="Moncalvo J.M."/>
        </authorList>
    </citation>
    <scope>NUCLEOTIDE SEQUENCE [LARGE SCALE GENOMIC DNA]</scope>
    <source>
        <strain evidence="2 4">SC-DP-2</strain>
    </source>
</reference>
<comment type="similarity">
    <text evidence="1">Belongs to the TMA16 family.</text>
</comment>
<evidence type="ECO:0008006" key="5">
    <source>
        <dbReference type="Google" id="ProtNLM"/>
    </source>
</evidence>
<evidence type="ECO:0000256" key="1">
    <source>
        <dbReference type="ARBA" id="ARBA00034127"/>
    </source>
</evidence>
<keyword evidence="4" id="KW-1185">Reference proteome</keyword>
<dbReference type="EMBL" id="MBFS01000010">
    <property type="protein sequence ID" value="PVV05380.1"/>
    <property type="molecule type" value="Genomic_DNA"/>
</dbReference>
<evidence type="ECO:0000313" key="3">
    <source>
        <dbReference type="EMBL" id="PVV05383.1"/>
    </source>
</evidence>
<dbReference type="PANTHER" id="PTHR13349">
    <property type="entry name" value="TRANSLATION MACHINERY-ASSOCIATED PROTEIN 16"/>
    <property type="match status" value="1"/>
</dbReference>
<dbReference type="OrthoDB" id="270284at2759"/>
<dbReference type="PANTHER" id="PTHR13349:SF2">
    <property type="entry name" value="TRANSLATION MACHINERY-ASSOCIATED PROTEIN 16"/>
    <property type="match status" value="1"/>
</dbReference>
<dbReference type="EMBL" id="MBFS01000010">
    <property type="protein sequence ID" value="PVV05383.1"/>
    <property type="molecule type" value="Genomic_DNA"/>
</dbReference>
<comment type="caution">
    <text evidence="2">The sequence shown here is derived from an EMBL/GenBank/DDBJ whole genome shotgun (WGS) entry which is preliminary data.</text>
</comment>
<name>A0A2T9ZLE8_9FUNG</name>
<dbReference type="Gene3D" id="1.20.1440.170">
    <property type="entry name" value="Translation machinery-associated protein 16-like"/>
    <property type="match status" value="1"/>
</dbReference>
<dbReference type="Pfam" id="PF11176">
    <property type="entry name" value="Tma16"/>
    <property type="match status" value="1"/>
</dbReference>
<gene>
    <name evidence="3" type="ORF">BB560_000103</name>
    <name evidence="2" type="ORF">BB560_000106</name>
</gene>
<organism evidence="2 4">
    <name type="scientific">Smittium megazygosporum</name>
    <dbReference type="NCBI Taxonomy" id="133381"/>
    <lineage>
        <taxon>Eukaryota</taxon>
        <taxon>Fungi</taxon>
        <taxon>Fungi incertae sedis</taxon>
        <taxon>Zoopagomycota</taxon>
        <taxon>Kickxellomycotina</taxon>
        <taxon>Harpellomycetes</taxon>
        <taxon>Harpellales</taxon>
        <taxon>Legeriomycetaceae</taxon>
        <taxon>Smittium</taxon>
    </lineage>
</organism>
<proteinExistence type="inferred from homology"/>